<protein>
    <submittedName>
        <fullName evidence="1">Uncharacterized protein</fullName>
    </submittedName>
</protein>
<comment type="caution">
    <text evidence="1">The sequence shown here is derived from an EMBL/GenBank/DDBJ whole genome shotgun (WGS) entry which is preliminary data.</text>
</comment>
<organism evidence="1 3">
    <name type="scientific">Alkalihalobacillus alcalophilus ATCC 27647 = CGMCC 1.3604</name>
    <dbReference type="NCBI Taxonomy" id="1218173"/>
    <lineage>
        <taxon>Bacteria</taxon>
        <taxon>Bacillati</taxon>
        <taxon>Bacillota</taxon>
        <taxon>Bacilli</taxon>
        <taxon>Bacillales</taxon>
        <taxon>Bacillaceae</taxon>
        <taxon>Alkalihalobacillus</taxon>
    </lineage>
</organism>
<reference evidence="1 3" key="1">
    <citation type="journal article" date="2014" name="Genome Announc.">
        <title>Draft Genome Sequence of Bacillus alcalophilus AV1934, a Classic Alkaliphile Isolated from Human Feces in 1934.</title>
        <authorList>
            <person name="Attie O."/>
            <person name="Jayaprakash A."/>
            <person name="Shah H."/>
            <person name="Paulsen I.T."/>
            <person name="Morino M."/>
            <person name="Takahashi Y."/>
            <person name="Narumi I."/>
            <person name="Sachidanandam R."/>
            <person name="Satoh K."/>
            <person name="Ito M."/>
            <person name="Krulwich T.A."/>
        </authorList>
    </citation>
    <scope>NUCLEOTIDE SEQUENCE [LARGE SCALE GENOMIC DNA]</scope>
    <source>
        <strain evidence="1 3">AV1934</strain>
    </source>
</reference>
<dbReference type="RefSeq" id="WP_003321816.1">
    <property type="nucleotide sequence ID" value="NZ_ALPT02000003.1"/>
</dbReference>
<dbReference type="Proteomes" id="UP000002754">
    <property type="component" value="Unassembled WGS sequence"/>
</dbReference>
<keyword evidence="3" id="KW-1185">Reference proteome</keyword>
<accession>A0A094WQ92</accession>
<proteinExistence type="predicted"/>
<sequence>MRRDKIYEDLKLSKEFSVDDWKALIKLKLGKYFISDTILEKNKDLLKTEIINYIRLSEKPEYLRLFEWTFDFYKECLNTNKELAIKIFAESLNDISRTDSKWMTNVLTQPDIATLSERDKITSYFKIIDETLEGVFKPRFKLLDKLVKLKLNQTVVDNSDSDFGNLIRNFPNQFKKDVNLFLEDPLYSVSTNQWRNIAAHKSYILSKDNIAVKYGRPNIRTQTISIEAFYRIVYWTQDIYRTIRLAQILTYLNYMEEIVAELGEGVNFDIRFESSLLHIIHNLQIVGFEFDSTEEQSEVFCLNVRGKIGHDVESSLIHASQCLDQLSSAIYDDEFVRDNFKSTQICIVDENQNKLGSATIAIEIAMKKVKDEINLNEYLDKMIFEIKAT</sequence>
<evidence type="ECO:0000313" key="2">
    <source>
        <dbReference type="EMBL" id="THG89194.1"/>
    </source>
</evidence>
<evidence type="ECO:0000313" key="3">
    <source>
        <dbReference type="Proteomes" id="UP000002754"/>
    </source>
</evidence>
<name>A0A094WQ92_ALKAL</name>
<dbReference type="EMBL" id="ALPT02000003">
    <property type="protein sequence ID" value="KGA98986.1"/>
    <property type="molecule type" value="Genomic_DNA"/>
</dbReference>
<dbReference type="EMBL" id="JALP01000255">
    <property type="protein sequence ID" value="THG89194.1"/>
    <property type="molecule type" value="Genomic_DNA"/>
</dbReference>
<reference evidence="2 4" key="2">
    <citation type="submission" date="2014-01" db="EMBL/GenBank/DDBJ databases">
        <title>Draft genome sequencing of Bacillus alcalophilus CGMCC 1.3604.</title>
        <authorList>
            <person name="Yang J."/>
            <person name="Diao L."/>
            <person name="Yang S."/>
        </authorList>
    </citation>
    <scope>NUCLEOTIDE SEQUENCE [LARGE SCALE GENOMIC DNA]</scope>
    <source>
        <strain evidence="2 4">CGMCC 1.3604</strain>
    </source>
</reference>
<dbReference type="AlphaFoldDB" id="A0A094WQ92"/>
<evidence type="ECO:0000313" key="1">
    <source>
        <dbReference type="EMBL" id="KGA98986.1"/>
    </source>
</evidence>
<dbReference type="Proteomes" id="UP000297014">
    <property type="component" value="Unassembled WGS sequence"/>
</dbReference>
<evidence type="ECO:0000313" key="4">
    <source>
        <dbReference type="Proteomes" id="UP000297014"/>
    </source>
</evidence>
<gene>
    <name evidence="2" type="ORF">AJ85_18975</name>
    <name evidence="1" type="ORF">BALCAV_0201715</name>
</gene>